<accession>A0A857JH24</accession>
<dbReference type="EMBL" id="CP047656">
    <property type="protein sequence ID" value="QHJ10480.1"/>
    <property type="molecule type" value="Genomic_DNA"/>
</dbReference>
<proteinExistence type="predicted"/>
<evidence type="ECO:0000313" key="2">
    <source>
        <dbReference type="Proteomes" id="UP000464524"/>
    </source>
</evidence>
<evidence type="ECO:0000313" key="1">
    <source>
        <dbReference type="EMBL" id="QHJ10480.1"/>
    </source>
</evidence>
<protein>
    <submittedName>
        <fullName evidence="1">Uncharacterized protein</fullName>
    </submittedName>
</protein>
<organism evidence="1 2">
    <name type="scientific">Paraglaciecola mesophila</name>
    <dbReference type="NCBI Taxonomy" id="197222"/>
    <lineage>
        <taxon>Bacteria</taxon>
        <taxon>Pseudomonadati</taxon>
        <taxon>Pseudomonadota</taxon>
        <taxon>Gammaproteobacteria</taxon>
        <taxon>Alteromonadales</taxon>
        <taxon>Alteromonadaceae</taxon>
        <taxon>Paraglaciecola</taxon>
    </lineage>
</organism>
<gene>
    <name evidence="1" type="ORF">FX988_00694</name>
</gene>
<reference evidence="1 2" key="1">
    <citation type="submission" date="2019-12" db="EMBL/GenBank/DDBJ databases">
        <title>Genome sequencing and assembly of endphytes of Porphyra tenera.</title>
        <authorList>
            <person name="Park J.M."/>
            <person name="Shin R."/>
            <person name="Jo S.H."/>
        </authorList>
    </citation>
    <scope>NUCLEOTIDE SEQUENCE [LARGE SCALE GENOMIC DNA]</scope>
    <source>
        <strain evidence="1 2">GPM4</strain>
    </source>
</reference>
<dbReference type="AlphaFoldDB" id="A0A857JH24"/>
<dbReference type="Proteomes" id="UP000464524">
    <property type="component" value="Chromosome"/>
</dbReference>
<dbReference type="KEGG" id="pmes:FX988_00694"/>
<name>A0A857JH24_9ALTE</name>
<sequence>MQISRQQLTQAVAQGIVSEEQAQRLVQFISEELDAKALPDKSVTFDFTHVLYYLGDCWLLVL</sequence>
<keyword evidence="2" id="KW-1185">Reference proteome</keyword>